<reference evidence="2" key="1">
    <citation type="journal article" date="2021" name="BMC Genomics">
        <title>Chromosome-level genome assembly and manually-curated proteome of model necrotroph Parastagonospora nodorum Sn15 reveals a genome-wide trove of candidate effector homologs, and redundancy of virulence-related functions within an accessory chromosome.</title>
        <authorList>
            <person name="Bertazzoni S."/>
            <person name="Jones D.A.B."/>
            <person name="Phan H.T."/>
            <person name="Tan K.-C."/>
            <person name="Hane J.K."/>
        </authorList>
    </citation>
    <scope>NUCLEOTIDE SEQUENCE [LARGE SCALE GENOMIC DNA]</scope>
    <source>
        <strain evidence="2">SN15 / ATCC MYA-4574 / FGSC 10173)</strain>
    </source>
</reference>
<keyword evidence="2" id="KW-1185">Reference proteome</keyword>
<gene>
    <name evidence="1" type="ORF">JI435_029560</name>
</gene>
<name>A0A7U2EYY0_PHANO</name>
<dbReference type="RefSeq" id="XP_001793548.1">
    <property type="nucleotide sequence ID" value="XM_001793496.1"/>
</dbReference>
<proteinExistence type="predicted"/>
<dbReference type="AlphaFoldDB" id="A0A7U2EYY0"/>
<accession>A0A7U2EYY0</accession>
<sequence>MHGPAKILEKLSLDDASSTLAMILSLSAWPSRRLPVPFSIVLLGVLIPTKIQTQSRLISVF</sequence>
<protein>
    <submittedName>
        <fullName evidence="1">Uncharacterized protein</fullName>
    </submittedName>
</protein>
<dbReference type="EMBL" id="CP069027">
    <property type="protein sequence ID" value="QRC95257.1"/>
    <property type="molecule type" value="Genomic_DNA"/>
</dbReference>
<dbReference type="KEGG" id="pno:SNOG_02956"/>
<dbReference type="VEuPathDB" id="FungiDB:JI435_029560"/>
<evidence type="ECO:0000313" key="1">
    <source>
        <dbReference type="EMBL" id="QRC95257.1"/>
    </source>
</evidence>
<evidence type="ECO:0000313" key="2">
    <source>
        <dbReference type="Proteomes" id="UP000663193"/>
    </source>
</evidence>
<dbReference type="Proteomes" id="UP000663193">
    <property type="component" value="Chromosome 5"/>
</dbReference>
<organism evidence="1 2">
    <name type="scientific">Phaeosphaeria nodorum (strain SN15 / ATCC MYA-4574 / FGSC 10173)</name>
    <name type="common">Glume blotch fungus</name>
    <name type="synonym">Parastagonospora nodorum</name>
    <dbReference type="NCBI Taxonomy" id="321614"/>
    <lineage>
        <taxon>Eukaryota</taxon>
        <taxon>Fungi</taxon>
        <taxon>Dikarya</taxon>
        <taxon>Ascomycota</taxon>
        <taxon>Pezizomycotina</taxon>
        <taxon>Dothideomycetes</taxon>
        <taxon>Pleosporomycetidae</taxon>
        <taxon>Pleosporales</taxon>
        <taxon>Pleosporineae</taxon>
        <taxon>Phaeosphaeriaceae</taxon>
        <taxon>Parastagonospora</taxon>
    </lineage>
</organism>